<dbReference type="SUPFAM" id="SSF47336">
    <property type="entry name" value="ACP-like"/>
    <property type="match status" value="1"/>
</dbReference>
<keyword evidence="3" id="KW-1185">Reference proteome</keyword>
<dbReference type="InterPro" id="IPR009081">
    <property type="entry name" value="PP-bd_ACP"/>
</dbReference>
<dbReference type="Proteomes" id="UP001222030">
    <property type="component" value="Unassembled WGS sequence"/>
</dbReference>
<evidence type="ECO:0000313" key="2">
    <source>
        <dbReference type="EMBL" id="MDC7715485.1"/>
    </source>
</evidence>
<protein>
    <submittedName>
        <fullName evidence="2">Phosphopantetheine-binding protein</fullName>
    </submittedName>
</protein>
<reference evidence="2 3" key="1">
    <citation type="submission" date="2023-01" db="EMBL/GenBank/DDBJ databases">
        <title>Novel species of the genus Vogesella isolated from rivers.</title>
        <authorList>
            <person name="Lu H."/>
        </authorList>
    </citation>
    <scope>NUCLEOTIDE SEQUENCE [LARGE SCALE GENOMIC DNA]</scope>
    <source>
        <strain evidence="2 3">LYT5W</strain>
    </source>
</reference>
<sequence length="94" mass="10365">MSQEQEERDMNRDEVMALVARVLGGIAPEADLAGVDENEDLRAALDLDSMDFLNFIIGLSQGSGVEIAERDYPQFFTLKGIHCYFAKDAARPVG</sequence>
<organism evidence="2 3">
    <name type="scientific">Vogesella margarita</name>
    <dbReference type="NCBI Taxonomy" id="2984199"/>
    <lineage>
        <taxon>Bacteria</taxon>
        <taxon>Pseudomonadati</taxon>
        <taxon>Pseudomonadota</taxon>
        <taxon>Betaproteobacteria</taxon>
        <taxon>Neisseriales</taxon>
        <taxon>Chromobacteriaceae</taxon>
        <taxon>Vogesella</taxon>
    </lineage>
</organism>
<dbReference type="RefSeq" id="WP_272773273.1">
    <property type="nucleotide sequence ID" value="NZ_JAQQLE010000016.1"/>
</dbReference>
<evidence type="ECO:0000259" key="1">
    <source>
        <dbReference type="Pfam" id="PF00550"/>
    </source>
</evidence>
<dbReference type="Pfam" id="PF00550">
    <property type="entry name" value="PP-binding"/>
    <property type="match status" value="1"/>
</dbReference>
<gene>
    <name evidence="2" type="ORF">PQU96_15320</name>
</gene>
<evidence type="ECO:0000313" key="3">
    <source>
        <dbReference type="Proteomes" id="UP001222030"/>
    </source>
</evidence>
<accession>A0ABT5ISF2</accession>
<feature type="domain" description="Carrier" evidence="1">
    <location>
        <begin position="14"/>
        <end position="72"/>
    </location>
</feature>
<name>A0ABT5ISF2_9NEIS</name>
<proteinExistence type="predicted"/>
<dbReference type="EMBL" id="JAQQLE010000016">
    <property type="protein sequence ID" value="MDC7715485.1"/>
    <property type="molecule type" value="Genomic_DNA"/>
</dbReference>
<dbReference type="InterPro" id="IPR036736">
    <property type="entry name" value="ACP-like_sf"/>
</dbReference>
<comment type="caution">
    <text evidence="2">The sequence shown here is derived from an EMBL/GenBank/DDBJ whole genome shotgun (WGS) entry which is preliminary data.</text>
</comment>
<dbReference type="Gene3D" id="1.10.1200.10">
    <property type="entry name" value="ACP-like"/>
    <property type="match status" value="1"/>
</dbReference>